<feature type="binding site" evidence="9">
    <location>
        <position position="16"/>
    </location>
    <ligand>
        <name>Mg(2+)</name>
        <dbReference type="ChEBI" id="CHEBI:18420"/>
    </ligand>
</feature>
<dbReference type="InterPro" id="IPR004472">
    <property type="entry name" value="DTB_synth_BioD"/>
</dbReference>
<proteinExistence type="inferred from homology"/>
<evidence type="ECO:0000256" key="3">
    <source>
        <dbReference type="ARBA" id="ARBA00022723"/>
    </source>
</evidence>
<evidence type="ECO:0000313" key="11">
    <source>
        <dbReference type="Proteomes" id="UP000318995"/>
    </source>
</evidence>
<evidence type="ECO:0000256" key="9">
    <source>
        <dbReference type="HAMAP-Rule" id="MF_00336"/>
    </source>
</evidence>
<dbReference type="OrthoDB" id="9802097at2"/>
<keyword evidence="2 9" id="KW-0436">Ligase</keyword>
<evidence type="ECO:0000256" key="7">
    <source>
        <dbReference type="ARBA" id="ARBA00022842"/>
    </source>
</evidence>
<gene>
    <name evidence="10" type="primary">bioD1</name>
    <name evidence="9" type="synonym">bioD</name>
    <name evidence="10" type="ORF">Pla111_15310</name>
</gene>
<dbReference type="GO" id="GO:0005524">
    <property type="term" value="F:ATP binding"/>
    <property type="evidence" value="ECO:0007669"/>
    <property type="project" value="UniProtKB-UniRule"/>
</dbReference>
<dbReference type="Gene3D" id="3.40.50.300">
    <property type="entry name" value="P-loop containing nucleotide triphosphate hydrolases"/>
    <property type="match status" value="1"/>
</dbReference>
<dbReference type="EC" id="6.3.3.3" evidence="9"/>
<evidence type="ECO:0000256" key="5">
    <source>
        <dbReference type="ARBA" id="ARBA00022756"/>
    </source>
</evidence>
<comment type="subcellular location">
    <subcellularLocation>
        <location evidence="9">Cytoplasm</location>
    </subcellularLocation>
</comment>
<comment type="caution">
    <text evidence="9">Lacks conserved residue(s) required for the propagation of feature annotation.</text>
</comment>
<comment type="cofactor">
    <cofactor evidence="9">
        <name>Mg(2+)</name>
        <dbReference type="ChEBI" id="CHEBI:18420"/>
    </cofactor>
</comment>
<dbReference type="GO" id="GO:0005829">
    <property type="term" value="C:cytosol"/>
    <property type="evidence" value="ECO:0007669"/>
    <property type="project" value="TreeGrafter"/>
</dbReference>
<keyword evidence="5 9" id="KW-0093">Biotin biosynthesis</keyword>
<feature type="binding site" evidence="9">
    <location>
        <begin position="115"/>
        <end position="118"/>
    </location>
    <ligand>
        <name>ATP</name>
        <dbReference type="ChEBI" id="CHEBI:30616"/>
    </ligand>
</feature>
<accession>A0A5C5W8C6</accession>
<dbReference type="AlphaFoldDB" id="A0A5C5W8C6"/>
<comment type="catalytic activity">
    <reaction evidence="8">
        <text>(7R,8S)-8-amino-7-(carboxyamino)nonanoate + ATP = (4R,5S)-dethiobiotin + ADP + phosphate + H(+)</text>
        <dbReference type="Rhea" id="RHEA:63684"/>
        <dbReference type="ChEBI" id="CHEBI:15378"/>
        <dbReference type="ChEBI" id="CHEBI:30616"/>
        <dbReference type="ChEBI" id="CHEBI:43474"/>
        <dbReference type="ChEBI" id="CHEBI:149470"/>
        <dbReference type="ChEBI" id="CHEBI:149473"/>
        <dbReference type="ChEBI" id="CHEBI:456216"/>
    </reaction>
</comment>
<dbReference type="HAMAP" id="MF_00336">
    <property type="entry name" value="BioD"/>
    <property type="match status" value="1"/>
</dbReference>
<comment type="catalytic activity">
    <reaction evidence="9">
        <text>(7R,8S)-7,8-diammoniononanoate + CO2 + ATP = (4R,5S)-dethiobiotin + ADP + phosphate + 3 H(+)</text>
        <dbReference type="Rhea" id="RHEA:15805"/>
        <dbReference type="ChEBI" id="CHEBI:15378"/>
        <dbReference type="ChEBI" id="CHEBI:16526"/>
        <dbReference type="ChEBI" id="CHEBI:30616"/>
        <dbReference type="ChEBI" id="CHEBI:43474"/>
        <dbReference type="ChEBI" id="CHEBI:149469"/>
        <dbReference type="ChEBI" id="CHEBI:149473"/>
        <dbReference type="ChEBI" id="CHEBI:456216"/>
        <dbReference type="EC" id="6.3.3.3"/>
    </reaction>
</comment>
<dbReference type="GO" id="GO:0004141">
    <property type="term" value="F:dethiobiotin synthase activity"/>
    <property type="evidence" value="ECO:0007669"/>
    <property type="project" value="UniProtKB-UniRule"/>
</dbReference>
<dbReference type="EMBL" id="SJPH01000003">
    <property type="protein sequence ID" value="TWT46435.1"/>
    <property type="molecule type" value="Genomic_DNA"/>
</dbReference>
<dbReference type="UniPathway" id="UPA00078">
    <property type="reaction ID" value="UER00161"/>
</dbReference>
<feature type="binding site" evidence="9">
    <location>
        <position position="115"/>
    </location>
    <ligand>
        <name>Mg(2+)</name>
        <dbReference type="ChEBI" id="CHEBI:18420"/>
    </ligand>
</feature>
<protein>
    <recommendedName>
        <fullName evidence="9">ATP-dependent dethiobiotin synthetase BioD</fullName>
        <ecNumber evidence="9">6.3.3.3</ecNumber>
    </recommendedName>
    <alternativeName>
        <fullName evidence="9">DTB synthetase</fullName>
        <shortName evidence="9">DTBS</shortName>
    </alternativeName>
    <alternativeName>
        <fullName evidence="9">Dethiobiotin synthase</fullName>
    </alternativeName>
</protein>
<comment type="subunit">
    <text evidence="9">Homodimer.</text>
</comment>
<dbReference type="PANTHER" id="PTHR43210">
    <property type="entry name" value="DETHIOBIOTIN SYNTHETASE"/>
    <property type="match status" value="1"/>
</dbReference>
<dbReference type="CDD" id="cd03109">
    <property type="entry name" value="DTBS"/>
    <property type="match status" value="1"/>
</dbReference>
<feature type="binding site" evidence="9">
    <location>
        <begin position="12"/>
        <end position="17"/>
    </location>
    <ligand>
        <name>ATP</name>
        <dbReference type="ChEBI" id="CHEBI:30616"/>
    </ligand>
</feature>
<organism evidence="10 11">
    <name type="scientific">Botrimarina hoheduenensis</name>
    <dbReference type="NCBI Taxonomy" id="2528000"/>
    <lineage>
        <taxon>Bacteria</taxon>
        <taxon>Pseudomonadati</taxon>
        <taxon>Planctomycetota</taxon>
        <taxon>Planctomycetia</taxon>
        <taxon>Pirellulales</taxon>
        <taxon>Lacipirellulaceae</taxon>
        <taxon>Botrimarina</taxon>
    </lineage>
</organism>
<feature type="binding site" evidence="9">
    <location>
        <position position="41"/>
    </location>
    <ligand>
        <name>substrate</name>
    </ligand>
</feature>
<keyword evidence="4 9" id="KW-0547">Nucleotide-binding</keyword>
<feature type="binding site" evidence="9">
    <location>
        <position position="54"/>
    </location>
    <ligand>
        <name>Mg(2+)</name>
        <dbReference type="ChEBI" id="CHEBI:18420"/>
    </ligand>
</feature>
<evidence type="ECO:0000256" key="2">
    <source>
        <dbReference type="ARBA" id="ARBA00022598"/>
    </source>
</evidence>
<dbReference type="Proteomes" id="UP000318995">
    <property type="component" value="Unassembled WGS sequence"/>
</dbReference>
<dbReference type="PANTHER" id="PTHR43210:SF2">
    <property type="entry name" value="ATP-DEPENDENT DETHIOBIOTIN SYNTHETASE BIOD 2"/>
    <property type="match status" value="1"/>
</dbReference>
<feature type="binding site" evidence="9">
    <location>
        <begin position="182"/>
        <end position="183"/>
    </location>
    <ligand>
        <name>ATP</name>
        <dbReference type="ChEBI" id="CHEBI:30616"/>
    </ligand>
</feature>
<comment type="function">
    <text evidence="9">Catalyzes a mechanistically unusual reaction, the ATP-dependent insertion of CO2 between the N7 and N8 nitrogen atoms of 7,8-diaminopelargonic acid (DAPA, also called 7,8-diammoniononanoate) to form a ureido ring.</text>
</comment>
<keyword evidence="6 9" id="KW-0067">ATP-binding</keyword>
<comment type="similarity">
    <text evidence="9">Belongs to the dethiobiotin synthetase family.</text>
</comment>
<dbReference type="NCBIfam" id="TIGR00347">
    <property type="entry name" value="bioD"/>
    <property type="match status" value="1"/>
</dbReference>
<keyword evidence="3 9" id="KW-0479">Metal-binding</keyword>
<dbReference type="GO" id="GO:0009102">
    <property type="term" value="P:biotin biosynthetic process"/>
    <property type="evidence" value="ECO:0007669"/>
    <property type="project" value="UniProtKB-UniRule"/>
</dbReference>
<dbReference type="GO" id="GO:0000287">
    <property type="term" value="F:magnesium ion binding"/>
    <property type="evidence" value="ECO:0007669"/>
    <property type="project" value="UniProtKB-UniRule"/>
</dbReference>
<evidence type="ECO:0000256" key="8">
    <source>
        <dbReference type="ARBA" id="ARBA00047386"/>
    </source>
</evidence>
<comment type="caution">
    <text evidence="10">The sequence shown here is derived from an EMBL/GenBank/DDBJ whole genome shotgun (WGS) entry which is preliminary data.</text>
</comment>
<dbReference type="PIRSF" id="PIRSF006755">
    <property type="entry name" value="DTB_synth"/>
    <property type="match status" value="1"/>
</dbReference>
<dbReference type="Pfam" id="PF13500">
    <property type="entry name" value="AAA_26"/>
    <property type="match status" value="1"/>
</dbReference>
<evidence type="ECO:0000256" key="6">
    <source>
        <dbReference type="ARBA" id="ARBA00022840"/>
    </source>
</evidence>
<feature type="active site" evidence="9">
    <location>
        <position position="37"/>
    </location>
</feature>
<dbReference type="SUPFAM" id="SSF52540">
    <property type="entry name" value="P-loop containing nucleoside triphosphate hydrolases"/>
    <property type="match status" value="1"/>
</dbReference>
<dbReference type="RefSeq" id="WP_146572943.1">
    <property type="nucleotide sequence ID" value="NZ_SJPH01000003.1"/>
</dbReference>
<feature type="binding site" evidence="9">
    <location>
        <position position="54"/>
    </location>
    <ligand>
        <name>ATP</name>
        <dbReference type="ChEBI" id="CHEBI:30616"/>
    </ligand>
</feature>
<comment type="pathway">
    <text evidence="9">Cofactor biosynthesis; biotin biosynthesis; biotin from 7,8-diaminononanoate: step 1/2.</text>
</comment>
<reference evidence="10 11" key="1">
    <citation type="submission" date="2019-02" db="EMBL/GenBank/DDBJ databases">
        <title>Deep-cultivation of Planctomycetes and their phenomic and genomic characterization uncovers novel biology.</title>
        <authorList>
            <person name="Wiegand S."/>
            <person name="Jogler M."/>
            <person name="Boedeker C."/>
            <person name="Pinto D."/>
            <person name="Vollmers J."/>
            <person name="Rivas-Marin E."/>
            <person name="Kohn T."/>
            <person name="Peeters S.H."/>
            <person name="Heuer A."/>
            <person name="Rast P."/>
            <person name="Oberbeckmann S."/>
            <person name="Bunk B."/>
            <person name="Jeske O."/>
            <person name="Meyerdierks A."/>
            <person name="Storesund J.E."/>
            <person name="Kallscheuer N."/>
            <person name="Luecker S."/>
            <person name="Lage O.M."/>
            <person name="Pohl T."/>
            <person name="Merkel B.J."/>
            <person name="Hornburger P."/>
            <person name="Mueller R.-W."/>
            <person name="Bruemmer F."/>
            <person name="Labrenz M."/>
            <person name="Spormann A.M."/>
            <person name="Op Den Camp H."/>
            <person name="Overmann J."/>
            <person name="Amann R."/>
            <person name="Jetten M.S.M."/>
            <person name="Mascher T."/>
            <person name="Medema M.H."/>
            <person name="Devos D.P."/>
            <person name="Kaster A.-K."/>
            <person name="Ovreas L."/>
            <person name="Rohde M."/>
            <person name="Galperin M.Y."/>
            <person name="Jogler C."/>
        </authorList>
    </citation>
    <scope>NUCLEOTIDE SEQUENCE [LARGE SCALE GENOMIC DNA]</scope>
    <source>
        <strain evidence="10 11">Pla111</strain>
    </source>
</reference>
<keyword evidence="11" id="KW-1185">Reference proteome</keyword>
<keyword evidence="1 9" id="KW-0963">Cytoplasm</keyword>
<sequence length="243" mass="25754">MQGIFVTGCGTEIGKTYVAAQIAQHLKAQGLRVGVYKPVASGCRRVQGKLVADDAVALWEAAGRPLALDAVCPQLFAAPIAPHLAARAEGQEVDSDLLRTGFERWRDACDFMIVEGAGGLMSPLTQDDYNADLAIDLGLPLVIVAPNRLGVIHDTLTTVITASVIDSLTNRGELRIAGVVLNDVSPTPDASHASNAAEIVERVGPPLLGCVAWNAGFERSIDWVAVATEAERPSDDHGHHEHE</sequence>
<name>A0A5C5W8C6_9BACT</name>
<evidence type="ECO:0000256" key="1">
    <source>
        <dbReference type="ARBA" id="ARBA00022490"/>
    </source>
</evidence>
<dbReference type="InterPro" id="IPR027417">
    <property type="entry name" value="P-loop_NTPase"/>
</dbReference>
<evidence type="ECO:0000313" key="10">
    <source>
        <dbReference type="EMBL" id="TWT46435.1"/>
    </source>
</evidence>
<keyword evidence="7 9" id="KW-0460">Magnesium</keyword>
<evidence type="ECO:0000256" key="4">
    <source>
        <dbReference type="ARBA" id="ARBA00022741"/>
    </source>
</evidence>